<evidence type="ECO:0000256" key="6">
    <source>
        <dbReference type="ARBA" id="ARBA00022825"/>
    </source>
</evidence>
<protein>
    <recommendedName>
        <fullName evidence="9 10">Lon protease</fullName>
        <ecNumber evidence="9 10">3.4.21.53</ecNumber>
    </recommendedName>
    <alternativeName>
        <fullName evidence="9">ATP-dependent protease La</fullName>
    </alternativeName>
</protein>
<dbReference type="GO" id="GO:0004176">
    <property type="term" value="F:ATP-dependent peptidase activity"/>
    <property type="evidence" value="ECO:0007669"/>
    <property type="project" value="UniProtKB-UniRule"/>
</dbReference>
<evidence type="ECO:0000256" key="3">
    <source>
        <dbReference type="ARBA" id="ARBA00022670"/>
    </source>
</evidence>
<evidence type="ECO:0000256" key="15">
    <source>
        <dbReference type="SAM" id="MobiDB-lite"/>
    </source>
</evidence>
<evidence type="ECO:0000256" key="13">
    <source>
        <dbReference type="PROSITE-ProRule" id="PRU01122"/>
    </source>
</evidence>
<comment type="catalytic activity">
    <reaction evidence="9 10 13">
        <text>Hydrolysis of proteins in presence of ATP.</text>
        <dbReference type="EC" id="3.4.21.53"/>
    </reaction>
</comment>
<dbReference type="FunFam" id="3.40.50.300:FF:000382">
    <property type="entry name" value="Lon protease homolog 2, peroxisomal"/>
    <property type="match status" value="1"/>
</dbReference>
<evidence type="ECO:0000259" key="17">
    <source>
        <dbReference type="PROSITE" id="PS51787"/>
    </source>
</evidence>
<dbReference type="PIRSF" id="PIRSF001174">
    <property type="entry name" value="Lon_proteas"/>
    <property type="match status" value="1"/>
</dbReference>
<dbReference type="Gene3D" id="2.30.130.40">
    <property type="entry name" value="LON domain-like"/>
    <property type="match status" value="1"/>
</dbReference>
<evidence type="ECO:0000256" key="10">
    <source>
        <dbReference type="PIRNR" id="PIRNR001174"/>
    </source>
</evidence>
<dbReference type="CDD" id="cd19500">
    <property type="entry name" value="RecA-like_Lon"/>
    <property type="match status" value="1"/>
</dbReference>
<comment type="function">
    <text evidence="9">ATP-dependent serine protease that mediates the selective degradation of mutant and abnormal proteins as well as certain short-lived regulatory proteins. Required for cellular homeostasis and for survival from DNA damage and developmental changes induced by stress. Degrades polypeptides processively to yield small peptide fragments that are 5 to 10 amino acids long. Binds to DNA in a double-stranded, site-specific manner.</text>
</comment>
<dbReference type="Pfam" id="PF05362">
    <property type="entry name" value="Lon_C"/>
    <property type="match status" value="1"/>
</dbReference>
<dbReference type="PRINTS" id="PR00830">
    <property type="entry name" value="ENDOLAPTASE"/>
</dbReference>
<dbReference type="InterPro" id="IPR015947">
    <property type="entry name" value="PUA-like_sf"/>
</dbReference>
<dbReference type="InterPro" id="IPR008269">
    <property type="entry name" value="Lon_proteolytic"/>
</dbReference>
<evidence type="ECO:0000313" key="18">
    <source>
        <dbReference type="EMBL" id="EDS00078.1"/>
    </source>
</evidence>
<comment type="caution">
    <text evidence="18">The sequence shown here is derived from an EMBL/GenBank/DDBJ whole genome shotgun (WGS) entry which is preliminary data.</text>
</comment>
<dbReference type="SMART" id="SM00464">
    <property type="entry name" value="LON"/>
    <property type="match status" value="1"/>
</dbReference>
<dbReference type="GO" id="GO:0043565">
    <property type="term" value="F:sequence-specific DNA binding"/>
    <property type="evidence" value="ECO:0007669"/>
    <property type="project" value="UniProtKB-UniRule"/>
</dbReference>
<evidence type="ECO:0000256" key="2">
    <source>
        <dbReference type="ARBA" id="ARBA00022490"/>
    </source>
</evidence>
<dbReference type="Gene3D" id="1.20.58.1480">
    <property type="match status" value="1"/>
</dbReference>
<evidence type="ECO:0000256" key="8">
    <source>
        <dbReference type="ARBA" id="ARBA00023016"/>
    </source>
</evidence>
<evidence type="ECO:0000256" key="4">
    <source>
        <dbReference type="ARBA" id="ARBA00022741"/>
    </source>
</evidence>
<evidence type="ECO:0000256" key="14">
    <source>
        <dbReference type="RuleBase" id="RU000591"/>
    </source>
</evidence>
<dbReference type="InterPro" id="IPR054594">
    <property type="entry name" value="Lon_lid"/>
</dbReference>
<accession>B0MQ99</accession>
<feature type="binding site" evidence="9 12">
    <location>
        <begin position="379"/>
        <end position="386"/>
    </location>
    <ligand>
        <name>ATP</name>
        <dbReference type="ChEBI" id="CHEBI:30616"/>
    </ligand>
</feature>
<dbReference type="InterPro" id="IPR020568">
    <property type="entry name" value="Ribosomal_Su5_D2-typ_SF"/>
</dbReference>
<dbReference type="Pfam" id="PF22667">
    <property type="entry name" value="Lon_lid"/>
    <property type="match status" value="1"/>
</dbReference>
<keyword evidence="3 9" id="KW-0645">Protease</keyword>
<dbReference type="GO" id="GO:0006515">
    <property type="term" value="P:protein quality control for misfolded or incompletely synthesized proteins"/>
    <property type="evidence" value="ECO:0007669"/>
    <property type="project" value="UniProtKB-UniRule"/>
</dbReference>
<evidence type="ECO:0000256" key="12">
    <source>
        <dbReference type="PIRSR" id="PIRSR001174-2"/>
    </source>
</evidence>
<dbReference type="SMART" id="SM00382">
    <property type="entry name" value="AAA"/>
    <property type="match status" value="1"/>
</dbReference>
<dbReference type="GO" id="GO:0016887">
    <property type="term" value="F:ATP hydrolysis activity"/>
    <property type="evidence" value="ECO:0007669"/>
    <property type="project" value="UniProtKB-UniRule"/>
</dbReference>
<evidence type="ECO:0000313" key="19">
    <source>
        <dbReference type="Proteomes" id="UP000005326"/>
    </source>
</evidence>
<dbReference type="InterPro" id="IPR004815">
    <property type="entry name" value="Lon_bac/euk-typ"/>
</dbReference>
<evidence type="ECO:0000256" key="1">
    <source>
        <dbReference type="ARBA" id="ARBA00004496"/>
    </source>
</evidence>
<feature type="active site" evidence="9 11">
    <location>
        <position position="744"/>
    </location>
</feature>
<dbReference type="Gene3D" id="3.30.230.10">
    <property type="match status" value="1"/>
</dbReference>
<proteinExistence type="evidence at transcript level"/>
<organism evidence="18 19">
    <name type="scientific">[Eubacterium] siraeum DSM 15702</name>
    <dbReference type="NCBI Taxonomy" id="428128"/>
    <lineage>
        <taxon>Bacteria</taxon>
        <taxon>Bacillati</taxon>
        <taxon>Bacillota</taxon>
        <taxon>Clostridia</taxon>
        <taxon>Eubacteriales</taxon>
        <taxon>Oscillospiraceae</taxon>
        <taxon>Oscillospiraceae incertae sedis</taxon>
    </lineage>
</organism>
<dbReference type="PROSITE" id="PS51786">
    <property type="entry name" value="LON_PROTEOLYTIC"/>
    <property type="match status" value="1"/>
</dbReference>
<comment type="subunit">
    <text evidence="9 10">Homohexamer. Organized in a ring with a central cavity.</text>
</comment>
<feature type="region of interest" description="Disordered" evidence="15">
    <location>
        <begin position="801"/>
        <end position="827"/>
    </location>
</feature>
<dbReference type="SUPFAM" id="SSF54211">
    <property type="entry name" value="Ribosomal protein S5 domain 2-like"/>
    <property type="match status" value="1"/>
</dbReference>
<dbReference type="PROSITE" id="PS51787">
    <property type="entry name" value="LON_N"/>
    <property type="match status" value="1"/>
</dbReference>
<dbReference type="Gene3D" id="1.20.5.5270">
    <property type="match status" value="1"/>
</dbReference>
<dbReference type="InterPro" id="IPR003593">
    <property type="entry name" value="AAA+_ATPase"/>
</dbReference>
<keyword evidence="5 9" id="KW-0378">Hydrolase</keyword>
<reference evidence="18" key="1">
    <citation type="submission" date="2007-10" db="EMBL/GenBank/DDBJ databases">
        <authorList>
            <person name="Fulton L."/>
            <person name="Clifton S."/>
            <person name="Fulton B."/>
            <person name="Xu J."/>
            <person name="Minx P."/>
            <person name="Pepin K.H."/>
            <person name="Johnson M."/>
            <person name="Thiruvilangam P."/>
            <person name="Bhonagiri V."/>
            <person name="Nash W.E."/>
            <person name="Mardis E.R."/>
            <person name="Wilson R.K."/>
        </authorList>
    </citation>
    <scope>NUCLEOTIDE SEQUENCE [LARGE SCALE GENOMIC DNA]</scope>
    <source>
        <strain evidence="18">DSM 15702</strain>
    </source>
</reference>
<dbReference type="MEROPS" id="S16.001"/>
<dbReference type="SUPFAM" id="SSF88697">
    <property type="entry name" value="PUA domain-like"/>
    <property type="match status" value="1"/>
</dbReference>
<dbReference type="HAMAP" id="MF_01973">
    <property type="entry name" value="lon_bact"/>
    <property type="match status" value="1"/>
</dbReference>
<comment type="similarity">
    <text evidence="9 10 13 14">Belongs to the peptidase S16 family.</text>
</comment>
<dbReference type="PROSITE" id="PS01046">
    <property type="entry name" value="LON_SER"/>
    <property type="match status" value="1"/>
</dbReference>
<comment type="induction">
    <text evidence="9">By heat shock.</text>
</comment>
<dbReference type="InterPro" id="IPR027543">
    <property type="entry name" value="Lon_bac"/>
</dbReference>
<dbReference type="EC" id="3.4.21.53" evidence="9 10"/>
<dbReference type="GO" id="GO:0004252">
    <property type="term" value="F:serine-type endopeptidase activity"/>
    <property type="evidence" value="ECO:0007669"/>
    <property type="project" value="UniProtKB-UniRule"/>
</dbReference>
<keyword evidence="4 9" id="KW-0547">Nucleotide-binding</keyword>
<keyword evidence="8 9" id="KW-0346">Stress response</keyword>
<dbReference type="InterPro" id="IPR014721">
    <property type="entry name" value="Ribsml_uS5_D2-typ_fold_subgr"/>
</dbReference>
<sequence length="827" mass="92238">MGSKQQKCFDLFIQNDKKGQTNMKNQHITMPALALRGLVIFPGMILHFDIARDRSINAVEEAIEHYDRRIFLVTQIDEDVDEVAAENLYKTGVVAEIRQTLNTPDGARRVLVQGLYTAKLCGISQDDPFLVSDIVPMPALSDTLSAAEKTAFIRTIHTEFKQYSEMSPRMPIELYRGILAEKDLSKLIDLIVFNVYLRVEDKQALLSCLSLRKRAELLVKFLAKEVDIVRLEQDINEEVKEALDKNQREFYLREQMRAISRQLGEFDDPQSEAFEYMDKIEECGFDEDTEEKLIKECEKLMHLSPGSQEAAVVRTYLDTVLDMPWNIYTHGKTDISKAEKQLDHDHYGMKKVKERILEIVALNQWKDADKKGQIICLVGPPGVGKTSVAKSIATALGRKYARVSLGGVRDEADIRGHRKTYIGAMPGRIVNALKQAKSMNPVILFDEIDKMGTDYKGDPASAMLEVLDSEQNVAFRDHYLEIPIDLSNVLFITTANTLDTIPAPLLDRMDVIELGSYTREEKFHIAKEHLVPKQLKKHGIKPQVRFANDAIYSIIDFYTKEAGVRKLERNIAKICRMTLKKLASGEAEKINIKAKNIEGYLGARKYTGETISKQDEIGAVNGLAWTSVGGTLLPLEVLVMEGTGKIELTGSLGDVMKESAKIAVSLTRSLSRKYEIDPDFYKNKDIHIHAPEGAVPKDGPSAGVTMTTALVSALSGIPVRRDVAMTGEITLRGKVLPIGGLREKTMAAYSAGIKTVVIPDENKADMKELDDVILSNMSFVLAENIDTVLNTALVKPNVTAAKKSNEKLPSAKPRASRKTGKNAVKEI</sequence>
<dbReference type="GO" id="GO:0034605">
    <property type="term" value="P:cellular response to heat"/>
    <property type="evidence" value="ECO:0007669"/>
    <property type="project" value="UniProtKB-UniRule"/>
</dbReference>
<evidence type="ECO:0000256" key="5">
    <source>
        <dbReference type="ARBA" id="ARBA00022801"/>
    </source>
</evidence>
<evidence type="ECO:0000256" key="9">
    <source>
        <dbReference type="HAMAP-Rule" id="MF_01973"/>
    </source>
</evidence>
<keyword evidence="19" id="KW-1185">Reference proteome</keyword>
<dbReference type="AlphaFoldDB" id="B0MQ99"/>
<dbReference type="SUPFAM" id="SSF52540">
    <property type="entry name" value="P-loop containing nucleoside triphosphate hydrolases"/>
    <property type="match status" value="1"/>
</dbReference>
<feature type="domain" description="Lon N-terminal" evidence="17">
    <location>
        <begin position="30"/>
        <end position="226"/>
    </location>
</feature>
<dbReference type="Gene3D" id="3.40.50.300">
    <property type="entry name" value="P-loop containing nucleotide triphosphate hydrolases"/>
    <property type="match status" value="1"/>
</dbReference>
<dbReference type="InterPro" id="IPR027065">
    <property type="entry name" value="Lon_Prtase"/>
</dbReference>
<evidence type="ECO:0000259" key="16">
    <source>
        <dbReference type="PROSITE" id="PS51786"/>
    </source>
</evidence>
<gene>
    <name evidence="9 18" type="primary">lon</name>
    <name evidence="18" type="ORF">EUBSIR_02015</name>
</gene>
<dbReference type="InterPro" id="IPR003959">
    <property type="entry name" value="ATPase_AAA_core"/>
</dbReference>
<keyword evidence="7 9" id="KW-0067">ATP-binding</keyword>
<dbReference type="InterPro" id="IPR046336">
    <property type="entry name" value="Lon_prtase_N_sf"/>
</dbReference>
<dbReference type="EMBL" id="ABCA03000051">
    <property type="protein sequence ID" value="EDS00078.1"/>
    <property type="molecule type" value="Genomic_DNA"/>
</dbReference>
<name>B0MQ99_9FIRM</name>
<keyword evidence="6 9" id="KW-0720">Serine protease</keyword>
<comment type="subcellular location">
    <subcellularLocation>
        <location evidence="1 9 10">Cytoplasm</location>
    </subcellularLocation>
</comment>
<keyword evidence="2 9" id="KW-0963">Cytoplasm</keyword>
<feature type="domain" description="Lon proteolytic" evidence="16">
    <location>
        <begin position="614"/>
        <end position="795"/>
    </location>
</feature>
<dbReference type="InterPro" id="IPR003111">
    <property type="entry name" value="Lon_prtase_N"/>
</dbReference>
<dbReference type="NCBIfam" id="TIGR00763">
    <property type="entry name" value="lon"/>
    <property type="match status" value="1"/>
</dbReference>
<dbReference type="GO" id="GO:0005524">
    <property type="term" value="F:ATP binding"/>
    <property type="evidence" value="ECO:0007669"/>
    <property type="project" value="UniProtKB-UniRule"/>
</dbReference>
<evidence type="ECO:0000256" key="7">
    <source>
        <dbReference type="ARBA" id="ARBA00022840"/>
    </source>
</evidence>
<reference evidence="18" key="2">
    <citation type="submission" date="2014-06" db="EMBL/GenBank/DDBJ databases">
        <title>Draft genome sequence of Eubacterium siraeum (DSM 15702).</title>
        <authorList>
            <person name="Sudarsanam P."/>
            <person name="Ley R."/>
            <person name="Guruge J."/>
            <person name="Turnbaugh P.J."/>
            <person name="Mahowald M."/>
            <person name="Liep D."/>
            <person name="Gordon J."/>
        </authorList>
    </citation>
    <scope>NUCLEOTIDE SEQUENCE</scope>
    <source>
        <strain evidence="18">DSM 15702</strain>
    </source>
</reference>
<dbReference type="Pfam" id="PF00004">
    <property type="entry name" value="AAA"/>
    <property type="match status" value="1"/>
</dbReference>
<dbReference type="GO" id="GO:0005737">
    <property type="term" value="C:cytoplasm"/>
    <property type="evidence" value="ECO:0007669"/>
    <property type="project" value="UniProtKB-SubCell"/>
</dbReference>
<dbReference type="InterPro" id="IPR008268">
    <property type="entry name" value="Peptidase_S16_AS"/>
</dbReference>
<evidence type="ECO:0000256" key="11">
    <source>
        <dbReference type="PIRSR" id="PIRSR001174-1"/>
    </source>
</evidence>
<dbReference type="Pfam" id="PF02190">
    <property type="entry name" value="LON_substr_bdg"/>
    <property type="match status" value="1"/>
</dbReference>
<dbReference type="Proteomes" id="UP000005326">
    <property type="component" value="Unassembled WGS sequence"/>
</dbReference>
<feature type="active site" evidence="9 11">
    <location>
        <position position="701"/>
    </location>
</feature>
<dbReference type="InterPro" id="IPR027417">
    <property type="entry name" value="P-loop_NTPase"/>
</dbReference>
<dbReference type="Gene3D" id="1.10.8.60">
    <property type="match status" value="1"/>
</dbReference>
<dbReference type="PANTHER" id="PTHR10046">
    <property type="entry name" value="ATP DEPENDENT LON PROTEASE FAMILY MEMBER"/>
    <property type="match status" value="1"/>
</dbReference>